<feature type="transmembrane region" description="Helical" evidence="2">
    <location>
        <begin position="221"/>
        <end position="244"/>
    </location>
</feature>
<dbReference type="AlphaFoldDB" id="A0A8H3W4S5"/>
<accession>A0A8H3W4S5</accession>
<feature type="transmembrane region" description="Helical" evidence="2">
    <location>
        <begin position="159"/>
        <end position="178"/>
    </location>
</feature>
<proteinExistence type="predicted"/>
<dbReference type="OrthoDB" id="4818293at2759"/>
<evidence type="ECO:0000256" key="2">
    <source>
        <dbReference type="SAM" id="Phobius"/>
    </source>
</evidence>
<protein>
    <submittedName>
        <fullName evidence="3">Uncharacterized protein</fullName>
    </submittedName>
</protein>
<feature type="transmembrane region" description="Helical" evidence="2">
    <location>
        <begin position="264"/>
        <end position="285"/>
    </location>
</feature>
<evidence type="ECO:0000313" key="4">
    <source>
        <dbReference type="Proteomes" id="UP000434172"/>
    </source>
</evidence>
<reference evidence="3 4" key="1">
    <citation type="submission" date="2019-12" db="EMBL/GenBank/DDBJ databases">
        <title>A genome sequence resource for the geographically widespread anthracnose pathogen Colletotrichum asianum.</title>
        <authorList>
            <person name="Meng Y."/>
        </authorList>
    </citation>
    <scope>NUCLEOTIDE SEQUENCE [LARGE SCALE GENOMIC DNA]</scope>
    <source>
        <strain evidence="3 4">ICMP 18580</strain>
    </source>
</reference>
<evidence type="ECO:0000313" key="3">
    <source>
        <dbReference type="EMBL" id="KAF0319875.1"/>
    </source>
</evidence>
<gene>
    <name evidence="3" type="ORF">GQ607_012818</name>
</gene>
<dbReference type="Proteomes" id="UP000434172">
    <property type="component" value="Unassembled WGS sequence"/>
</dbReference>
<dbReference type="EMBL" id="WOWK01000089">
    <property type="protein sequence ID" value="KAF0319875.1"/>
    <property type="molecule type" value="Genomic_DNA"/>
</dbReference>
<feature type="region of interest" description="Disordered" evidence="1">
    <location>
        <begin position="319"/>
        <end position="359"/>
    </location>
</feature>
<keyword evidence="2" id="KW-1133">Transmembrane helix</keyword>
<sequence>MKMGQTETQPRVDLRQRSCTALLIVALTLALYAGVVQILTLIAGTWVTRGCDGVQRLGLSSLSILKFDGILPSPSRSGSYDLTMHLFLSSFGYEYPNTSTAAFATAEPNLPYDFIQIGEHLGVDPSSWACLRSADQCTSPFFDTFRYDSFEMTRTLEHASHILAIAYIALLFLTEALIAARPSWLRCQCYFARLKRVCPCPRGSRAQIEALSPGFWDRYRVWVWFTLPAFVFLPAFGLVMKGLLLQSYVSRPGAGQVNAQFGEGFVVAEGTAIGAACLAVVCVYVRASLGKKVNWMEQQGGVADAESGTATVGLLSRGFTDAEPDLPLSPDPYGSHCDQEPVREKEEEDDDEEQLLWHT</sequence>
<feature type="compositionally biased region" description="Acidic residues" evidence="1">
    <location>
        <begin position="346"/>
        <end position="359"/>
    </location>
</feature>
<keyword evidence="2" id="KW-0812">Transmembrane</keyword>
<comment type="caution">
    <text evidence="3">The sequence shown here is derived from an EMBL/GenBank/DDBJ whole genome shotgun (WGS) entry which is preliminary data.</text>
</comment>
<evidence type="ECO:0000256" key="1">
    <source>
        <dbReference type="SAM" id="MobiDB-lite"/>
    </source>
</evidence>
<keyword evidence="2" id="KW-0472">Membrane</keyword>
<feature type="transmembrane region" description="Helical" evidence="2">
    <location>
        <begin position="21"/>
        <end position="47"/>
    </location>
</feature>
<organism evidence="3 4">
    <name type="scientific">Colletotrichum asianum</name>
    <dbReference type="NCBI Taxonomy" id="702518"/>
    <lineage>
        <taxon>Eukaryota</taxon>
        <taxon>Fungi</taxon>
        <taxon>Dikarya</taxon>
        <taxon>Ascomycota</taxon>
        <taxon>Pezizomycotina</taxon>
        <taxon>Sordariomycetes</taxon>
        <taxon>Hypocreomycetidae</taxon>
        <taxon>Glomerellales</taxon>
        <taxon>Glomerellaceae</taxon>
        <taxon>Colletotrichum</taxon>
        <taxon>Colletotrichum gloeosporioides species complex</taxon>
    </lineage>
</organism>
<keyword evidence="4" id="KW-1185">Reference proteome</keyword>
<name>A0A8H3W4S5_9PEZI</name>